<organism evidence="1 2">
    <name type="scientific">Mediterraneibacter gnavus</name>
    <name type="common">Ruminococcus gnavus</name>
    <dbReference type="NCBI Taxonomy" id="33038"/>
    <lineage>
        <taxon>Bacteria</taxon>
        <taxon>Bacillati</taxon>
        <taxon>Bacillota</taxon>
        <taxon>Clostridia</taxon>
        <taxon>Lachnospirales</taxon>
        <taxon>Lachnospiraceae</taxon>
        <taxon>Mediterraneibacter</taxon>
    </lineage>
</organism>
<accession>A0AAJ1B183</accession>
<name>A0AAJ1B183_MEDGN</name>
<dbReference type="EMBL" id="JAJBNC010000175">
    <property type="protein sequence ID" value="MCB5495910.1"/>
    <property type="molecule type" value="Genomic_DNA"/>
</dbReference>
<evidence type="ECO:0000313" key="2">
    <source>
        <dbReference type="Proteomes" id="UP001297422"/>
    </source>
</evidence>
<feature type="non-terminal residue" evidence="1">
    <location>
        <position position="108"/>
    </location>
</feature>
<proteinExistence type="predicted"/>
<dbReference type="InterPro" id="IPR038071">
    <property type="entry name" value="UROD/MetE-like_sf"/>
</dbReference>
<feature type="non-terminal residue" evidence="1">
    <location>
        <position position="1"/>
    </location>
</feature>
<dbReference type="Gene3D" id="3.20.20.210">
    <property type="match status" value="1"/>
</dbReference>
<dbReference type="Proteomes" id="UP001297422">
    <property type="component" value="Unassembled WGS sequence"/>
</dbReference>
<sequence length="108" mass="12390">YEEMIASIDLNNTLGYTGWISLLSQKPYFISQCDFCCMIGPEQFDEFVFETLKKEASLIERSFYHLDGPGAVRHLDKIIECGFKGIQWINGAGAKPLNDPCWNEIYQK</sequence>
<reference evidence="1" key="1">
    <citation type="submission" date="2021-10" db="EMBL/GenBank/DDBJ databases">
        <title>Collection of gut derived symbiotic bacterial strains cultured from healthy donors.</title>
        <authorList>
            <person name="Lin H."/>
            <person name="Littmann E."/>
            <person name="Claire K."/>
            <person name="Pamer E."/>
        </authorList>
    </citation>
    <scope>NUCLEOTIDE SEQUENCE</scope>
    <source>
        <strain evidence="1">MSK.23.4</strain>
    </source>
</reference>
<evidence type="ECO:0000313" key="1">
    <source>
        <dbReference type="EMBL" id="MCB5495910.1"/>
    </source>
</evidence>
<gene>
    <name evidence="1" type="ORF">LIQ10_19695</name>
</gene>
<protein>
    <submittedName>
        <fullName evidence="1">Uncharacterized protein</fullName>
    </submittedName>
</protein>
<comment type="caution">
    <text evidence="1">The sequence shown here is derived from an EMBL/GenBank/DDBJ whole genome shotgun (WGS) entry which is preliminary data.</text>
</comment>
<dbReference type="AlphaFoldDB" id="A0AAJ1B183"/>